<comment type="subcellular location">
    <subcellularLocation>
        <location evidence="1">Cell membrane</location>
        <topology evidence="1">Multi-pass membrane protein</topology>
    </subcellularLocation>
</comment>
<feature type="transmembrane region" description="Helical" evidence="7">
    <location>
        <begin position="222"/>
        <end position="249"/>
    </location>
</feature>
<keyword evidence="5 7" id="KW-0472">Membrane</keyword>
<evidence type="ECO:0000256" key="4">
    <source>
        <dbReference type="ARBA" id="ARBA00022989"/>
    </source>
</evidence>
<feature type="region of interest" description="Disordered" evidence="6">
    <location>
        <begin position="38"/>
        <end position="87"/>
    </location>
</feature>
<protein>
    <submittedName>
        <fullName evidence="8">Uncharacterized protein</fullName>
    </submittedName>
</protein>
<dbReference type="Pfam" id="PF03631">
    <property type="entry name" value="Virul_fac_BrkB"/>
    <property type="match status" value="1"/>
</dbReference>
<evidence type="ECO:0000256" key="6">
    <source>
        <dbReference type="SAM" id="MobiDB-lite"/>
    </source>
</evidence>
<feature type="transmembrane region" description="Helical" evidence="7">
    <location>
        <begin position="326"/>
        <end position="348"/>
    </location>
</feature>
<dbReference type="PANTHER" id="PTHR30213">
    <property type="entry name" value="INNER MEMBRANE PROTEIN YHJD"/>
    <property type="match status" value="1"/>
</dbReference>
<keyword evidence="3 7" id="KW-0812">Transmembrane</keyword>
<proteinExistence type="predicted"/>
<keyword evidence="9" id="KW-1185">Reference proteome</keyword>
<feature type="transmembrane region" description="Helical" evidence="7">
    <location>
        <begin position="180"/>
        <end position="202"/>
    </location>
</feature>
<name>A0ABQ4RXQ9_9HYPH</name>
<feature type="transmembrane region" description="Helical" evidence="7">
    <location>
        <begin position="20"/>
        <end position="36"/>
    </location>
</feature>
<comment type="caution">
    <text evidence="8">The sequence shown here is derived from an EMBL/GenBank/DDBJ whole genome shotgun (WGS) entry which is preliminary data.</text>
</comment>
<feature type="transmembrane region" description="Helical" evidence="7">
    <location>
        <begin position="292"/>
        <end position="314"/>
    </location>
</feature>
<gene>
    <name evidence="8" type="ORF">OCOJLMKI_1507</name>
</gene>
<reference evidence="8" key="1">
    <citation type="journal article" date="2021" name="Front. Microbiol.">
        <title>Comprehensive Comparative Genomics and Phenotyping of Methylobacterium Species.</title>
        <authorList>
            <person name="Alessa O."/>
            <person name="Ogura Y."/>
            <person name="Fujitani Y."/>
            <person name="Takami H."/>
            <person name="Hayashi T."/>
            <person name="Sahin N."/>
            <person name="Tani A."/>
        </authorList>
    </citation>
    <scope>NUCLEOTIDE SEQUENCE</scope>
    <source>
        <strain evidence="8">DSM 19015</strain>
    </source>
</reference>
<dbReference type="RefSeq" id="WP_238243479.1">
    <property type="nucleotide sequence ID" value="NZ_BPQP01000020.1"/>
</dbReference>
<dbReference type="NCBIfam" id="TIGR00765">
    <property type="entry name" value="yihY_not_rbn"/>
    <property type="match status" value="1"/>
</dbReference>
<dbReference type="EMBL" id="BPQP01000020">
    <property type="protein sequence ID" value="GJD94305.1"/>
    <property type="molecule type" value="Genomic_DNA"/>
</dbReference>
<organism evidence="8 9">
    <name type="scientific">Methylobacterium iners</name>
    <dbReference type="NCBI Taxonomy" id="418707"/>
    <lineage>
        <taxon>Bacteria</taxon>
        <taxon>Pseudomonadati</taxon>
        <taxon>Pseudomonadota</taxon>
        <taxon>Alphaproteobacteria</taxon>
        <taxon>Hyphomicrobiales</taxon>
        <taxon>Methylobacteriaceae</taxon>
        <taxon>Methylobacterium</taxon>
    </lineage>
</organism>
<evidence type="ECO:0000313" key="8">
    <source>
        <dbReference type="EMBL" id="GJD94305.1"/>
    </source>
</evidence>
<evidence type="ECO:0000256" key="2">
    <source>
        <dbReference type="ARBA" id="ARBA00022475"/>
    </source>
</evidence>
<accession>A0ABQ4RXQ9</accession>
<evidence type="ECO:0000256" key="3">
    <source>
        <dbReference type="ARBA" id="ARBA00022692"/>
    </source>
</evidence>
<feature type="transmembrane region" description="Helical" evidence="7">
    <location>
        <begin position="261"/>
        <end position="280"/>
    </location>
</feature>
<dbReference type="InterPro" id="IPR017039">
    <property type="entry name" value="Virul_fac_BrkB"/>
</dbReference>
<reference evidence="8" key="2">
    <citation type="submission" date="2021-08" db="EMBL/GenBank/DDBJ databases">
        <authorList>
            <person name="Tani A."/>
            <person name="Ola A."/>
            <person name="Ogura Y."/>
            <person name="Katsura K."/>
            <person name="Hayashi T."/>
        </authorList>
    </citation>
    <scope>NUCLEOTIDE SEQUENCE</scope>
    <source>
        <strain evidence="8">DSM 19015</strain>
    </source>
</reference>
<sequence>MASPSDIRPSTGEPGGGNSTVWTLALATALLGLVALPKRRGGSGGDHPSPNGPAREASPAHAGAEAERVAETEADRGRKADTPSEIPARGWKDIGMRVFHDISENRLVSVAAGVTFYVLLAIFPAVAALVSIYGLVSDPATINEHLASLQGVLPQGALDIVGEQVKRITEKGDTTLGLTFFTGIALSLWSANGGMKAVFDALNVVYEEKEKRSFIWLNLRSLAFTAGALLFVVLALVAIVVLPIVFKFIGLSETAWYVSLLRWPALLLAVLGGLALLYRYGPSRDAPRWRWVTWGSAIAGTLWLAASLGFSYYVSNFGSYNETYGSLGAVIGFMTWIWLSTTIVLVGAEINAEMEHQTAQDTTVGQKQPLGTRDARMADTVGAAA</sequence>
<evidence type="ECO:0000256" key="7">
    <source>
        <dbReference type="SAM" id="Phobius"/>
    </source>
</evidence>
<evidence type="ECO:0000313" key="9">
    <source>
        <dbReference type="Proteomes" id="UP001055125"/>
    </source>
</evidence>
<feature type="transmembrane region" description="Helical" evidence="7">
    <location>
        <begin position="107"/>
        <end position="136"/>
    </location>
</feature>
<dbReference type="Proteomes" id="UP001055125">
    <property type="component" value="Unassembled WGS sequence"/>
</dbReference>
<dbReference type="PANTHER" id="PTHR30213:SF0">
    <property type="entry name" value="UPF0761 MEMBRANE PROTEIN YIHY"/>
    <property type="match status" value="1"/>
</dbReference>
<keyword evidence="4 7" id="KW-1133">Transmembrane helix</keyword>
<evidence type="ECO:0000256" key="5">
    <source>
        <dbReference type="ARBA" id="ARBA00023136"/>
    </source>
</evidence>
<evidence type="ECO:0000256" key="1">
    <source>
        <dbReference type="ARBA" id="ARBA00004651"/>
    </source>
</evidence>
<feature type="compositionally biased region" description="Basic and acidic residues" evidence="6">
    <location>
        <begin position="64"/>
        <end position="82"/>
    </location>
</feature>
<keyword evidence="2" id="KW-1003">Cell membrane</keyword>